<evidence type="ECO:0000313" key="8">
    <source>
        <dbReference type="Proteomes" id="UP001302349"/>
    </source>
</evidence>
<feature type="domain" description="PDZ" evidence="6">
    <location>
        <begin position="87"/>
        <end position="152"/>
    </location>
</feature>
<dbReference type="Gene3D" id="3.90.226.10">
    <property type="entry name" value="2-enoyl-CoA Hydratase, Chain A, domain 1"/>
    <property type="match status" value="1"/>
</dbReference>
<dbReference type="Gene3D" id="3.30.750.44">
    <property type="match status" value="1"/>
</dbReference>
<proteinExistence type="inferred from homology"/>
<dbReference type="SMART" id="SM00228">
    <property type="entry name" value="PDZ"/>
    <property type="match status" value="1"/>
</dbReference>
<comment type="similarity">
    <text evidence="1 5">Belongs to the peptidase S41A family.</text>
</comment>
<dbReference type="InterPro" id="IPR036034">
    <property type="entry name" value="PDZ_sf"/>
</dbReference>
<dbReference type="RefSeq" id="WP_317489297.1">
    <property type="nucleotide sequence ID" value="NZ_CP136051.1"/>
</dbReference>
<protein>
    <submittedName>
        <fullName evidence="7">S41 family peptidase</fullName>
    </submittedName>
</protein>
<name>A0ABZ0ING0_9BACT</name>
<sequence length="549" mass="61589">MSKFQRRLFIPTLLVLAIGWFGFSSYSDKFFQIAKNLDLFASIYKEINTYYVDDVNPNRLIKTGIDAMLESLDPYTVYIPEDDIEDFRTMTTGEYGGIGASTEFLEGHHTIIMLQEGYPAHKAGLQIGDQILSINGIEVEQKEAFDLGKLLKGQSRTNFGITVNRYGKKEPMVFQVDREKITIDNVYYAGMVNENIGLIKLTEFTTHAGDEVKKAVIKLKKEGATSIILDLRDNPGGLLHEAVNISNIFIPKGKKVVDTKGKITDLNRTYKTLDEPVDTQIPLAILTNGGSASASEIVAGVIQDFDRGVLIGEKTFGKGLVQSTRPLSYNAQLKVTTAKYYIPSGRCIQALDYAHRNADGTVNKLPDSLKVAFKTGNGRVVYDGDGLDPDVVVEVEDYPSIALVLSSKGYLFQYATLYHYQHPQISAAREFQLSDADYNDFLNWVRKKELSYETSVDRAYRHLLAAAKRDKTYASLEDQLGSLEEKINALKEKDLTKFKDDIKGLLEQEIITRYYLQKGLIEVTFPDDPDIQKAIQVLNNPAEYKRILG</sequence>
<dbReference type="InterPro" id="IPR001478">
    <property type="entry name" value="PDZ"/>
</dbReference>
<dbReference type="InterPro" id="IPR041489">
    <property type="entry name" value="PDZ_6"/>
</dbReference>
<dbReference type="Gene3D" id="2.30.42.10">
    <property type="match status" value="1"/>
</dbReference>
<dbReference type="CDD" id="cd07560">
    <property type="entry name" value="Peptidase_S41_CPP"/>
    <property type="match status" value="1"/>
</dbReference>
<dbReference type="SMART" id="SM00245">
    <property type="entry name" value="TSPc"/>
    <property type="match status" value="1"/>
</dbReference>
<dbReference type="SUPFAM" id="SSF50156">
    <property type="entry name" value="PDZ domain-like"/>
    <property type="match status" value="1"/>
</dbReference>
<evidence type="ECO:0000256" key="4">
    <source>
        <dbReference type="ARBA" id="ARBA00022825"/>
    </source>
</evidence>
<dbReference type="NCBIfam" id="TIGR00225">
    <property type="entry name" value="prc"/>
    <property type="match status" value="1"/>
</dbReference>
<keyword evidence="2 5" id="KW-0645">Protease</keyword>
<dbReference type="SUPFAM" id="SSF52096">
    <property type="entry name" value="ClpP/crotonase"/>
    <property type="match status" value="1"/>
</dbReference>
<dbReference type="Pfam" id="PF03572">
    <property type="entry name" value="Peptidase_S41"/>
    <property type="match status" value="1"/>
</dbReference>
<dbReference type="PROSITE" id="PS50106">
    <property type="entry name" value="PDZ"/>
    <property type="match status" value="1"/>
</dbReference>
<dbReference type="InterPro" id="IPR005151">
    <property type="entry name" value="Tail-specific_protease"/>
</dbReference>
<gene>
    <name evidence="7" type="ORF">RT717_26260</name>
</gene>
<keyword evidence="4 5" id="KW-0720">Serine protease</keyword>
<evidence type="ECO:0000256" key="3">
    <source>
        <dbReference type="ARBA" id="ARBA00022801"/>
    </source>
</evidence>
<dbReference type="InterPro" id="IPR029045">
    <property type="entry name" value="ClpP/crotonase-like_dom_sf"/>
</dbReference>
<dbReference type="InterPro" id="IPR004447">
    <property type="entry name" value="Peptidase_S41A"/>
</dbReference>
<evidence type="ECO:0000259" key="6">
    <source>
        <dbReference type="PROSITE" id="PS50106"/>
    </source>
</evidence>
<evidence type="ECO:0000256" key="2">
    <source>
        <dbReference type="ARBA" id="ARBA00022670"/>
    </source>
</evidence>
<dbReference type="EMBL" id="CP136051">
    <property type="protein sequence ID" value="WOK06583.1"/>
    <property type="molecule type" value="Genomic_DNA"/>
</dbReference>
<dbReference type="Pfam" id="PF17820">
    <property type="entry name" value="PDZ_6"/>
    <property type="match status" value="1"/>
</dbReference>
<keyword evidence="8" id="KW-1185">Reference proteome</keyword>
<evidence type="ECO:0000313" key="7">
    <source>
        <dbReference type="EMBL" id="WOK06583.1"/>
    </source>
</evidence>
<organism evidence="7 8">
    <name type="scientific">Imperialibacter roseus</name>
    <dbReference type="NCBI Taxonomy" id="1324217"/>
    <lineage>
        <taxon>Bacteria</taxon>
        <taxon>Pseudomonadati</taxon>
        <taxon>Bacteroidota</taxon>
        <taxon>Cytophagia</taxon>
        <taxon>Cytophagales</taxon>
        <taxon>Flammeovirgaceae</taxon>
        <taxon>Imperialibacter</taxon>
    </lineage>
</organism>
<dbReference type="Proteomes" id="UP001302349">
    <property type="component" value="Chromosome"/>
</dbReference>
<evidence type="ECO:0000256" key="1">
    <source>
        <dbReference type="ARBA" id="ARBA00009179"/>
    </source>
</evidence>
<keyword evidence="3 5" id="KW-0378">Hydrolase</keyword>
<evidence type="ECO:0000256" key="5">
    <source>
        <dbReference type="RuleBase" id="RU004404"/>
    </source>
</evidence>
<dbReference type="PANTHER" id="PTHR32060:SF30">
    <property type="entry name" value="CARBOXY-TERMINAL PROCESSING PROTEASE CTPA"/>
    <property type="match status" value="1"/>
</dbReference>
<reference evidence="7 8" key="1">
    <citation type="journal article" date="2023" name="Microbiol. Resour. Announc.">
        <title>Complete Genome Sequence of Imperialibacter roseus strain P4T.</title>
        <authorList>
            <person name="Tizabi D.R."/>
            <person name="Bachvaroff T."/>
            <person name="Hill R.T."/>
        </authorList>
    </citation>
    <scope>NUCLEOTIDE SEQUENCE [LARGE SCALE GENOMIC DNA]</scope>
    <source>
        <strain evidence="7 8">P4T</strain>
    </source>
</reference>
<dbReference type="PANTHER" id="PTHR32060">
    <property type="entry name" value="TAIL-SPECIFIC PROTEASE"/>
    <property type="match status" value="1"/>
</dbReference>
<accession>A0ABZ0ING0</accession>